<dbReference type="AlphaFoldDB" id="J0MM69"/>
<dbReference type="GO" id="GO:0000287">
    <property type="term" value="F:magnesium ion binding"/>
    <property type="evidence" value="ECO:0007669"/>
    <property type="project" value="InterPro"/>
</dbReference>
<dbReference type="Proteomes" id="UP000004578">
    <property type="component" value="Unassembled WGS sequence"/>
</dbReference>
<dbReference type="EMBL" id="AKFS01000302">
    <property type="protein sequence ID" value="EJF35319.1"/>
    <property type="molecule type" value="Genomic_DNA"/>
</dbReference>
<evidence type="ECO:0000313" key="2">
    <source>
        <dbReference type="Proteomes" id="UP000004578"/>
    </source>
</evidence>
<dbReference type="Gene3D" id="3.30.1330.70">
    <property type="entry name" value="Holliday junction resolvase RusA"/>
    <property type="match status" value="1"/>
</dbReference>
<protein>
    <submittedName>
        <fullName evidence="1">Uncharacterized protein</fullName>
    </submittedName>
</protein>
<keyword evidence="2" id="KW-1185">Reference proteome</keyword>
<proteinExistence type="predicted"/>
<comment type="caution">
    <text evidence="1">The sequence shown here is derived from an EMBL/GenBank/DDBJ whole genome shotgun (WGS) entry which is preliminary data.</text>
</comment>
<accession>J0MM69</accession>
<organism evidence="1 2">
    <name type="scientific">Schaalia georgiae F0490</name>
    <dbReference type="NCBI Taxonomy" id="1125717"/>
    <lineage>
        <taxon>Bacteria</taxon>
        <taxon>Bacillati</taxon>
        <taxon>Actinomycetota</taxon>
        <taxon>Actinomycetes</taxon>
        <taxon>Actinomycetales</taxon>
        <taxon>Actinomycetaceae</taxon>
        <taxon>Schaalia</taxon>
    </lineage>
</organism>
<evidence type="ECO:0000313" key="1">
    <source>
        <dbReference type="EMBL" id="EJF35319.1"/>
    </source>
</evidence>
<dbReference type="GO" id="GO:0006281">
    <property type="term" value="P:DNA repair"/>
    <property type="evidence" value="ECO:0007669"/>
    <property type="project" value="InterPro"/>
</dbReference>
<name>J0MM69_9ACTO</name>
<dbReference type="SUPFAM" id="SSF103084">
    <property type="entry name" value="Holliday junction resolvase RusA"/>
    <property type="match status" value="1"/>
</dbReference>
<gene>
    <name evidence="1" type="ORF">HMPREF1317_0110</name>
</gene>
<reference evidence="1 2" key="1">
    <citation type="submission" date="2012-05" db="EMBL/GenBank/DDBJ databases">
        <authorList>
            <person name="Harkins D.M."/>
            <person name="Madupu R."/>
            <person name="Durkin A.S."/>
            <person name="Torralba M."/>
            <person name="Methe B."/>
            <person name="Sutton G.G."/>
            <person name="Nelson K.E."/>
        </authorList>
    </citation>
    <scope>NUCLEOTIDE SEQUENCE [LARGE SCALE GENOMIC DNA]</scope>
    <source>
        <strain evidence="1 2">F0490</strain>
    </source>
</reference>
<dbReference type="InterPro" id="IPR036614">
    <property type="entry name" value="RusA-like_sf"/>
</dbReference>
<dbReference type="PATRIC" id="fig|1125717.3.peg.1991"/>
<sequence>MGYGERYQQVLEVVVPENEWLSANSRFTWRERARRVRALRARAFWLARAARLAPADGRALVVAGVQARVARRSDPANASATTKPLLDGLVDAGVFPDDDHTHVVGPHHVHMPPDPLLPRGGHRIVFEIRELLG</sequence>
<dbReference type="GO" id="GO:0006310">
    <property type="term" value="P:DNA recombination"/>
    <property type="evidence" value="ECO:0007669"/>
    <property type="project" value="InterPro"/>
</dbReference>